<dbReference type="Pfam" id="PF00795">
    <property type="entry name" value="CN_hydrolase"/>
    <property type="match status" value="1"/>
</dbReference>
<dbReference type="RefSeq" id="WP_015069918.1">
    <property type="nucleotide sequence ID" value="NC_019395.1"/>
</dbReference>
<dbReference type="InterPro" id="IPR050345">
    <property type="entry name" value="Aliph_Amidase/BUP"/>
</dbReference>
<organism evidence="3 4">
    <name type="scientific">Acidipropionibacterium acidipropionici (strain ATCC 4875 / DSM 20272 / JCM 6432 / NBRC 12425 / NCIMB 8070 / 4)</name>
    <name type="common">Propionibacterium acidipropionici</name>
    <dbReference type="NCBI Taxonomy" id="1171373"/>
    <lineage>
        <taxon>Bacteria</taxon>
        <taxon>Bacillati</taxon>
        <taxon>Actinomycetota</taxon>
        <taxon>Actinomycetes</taxon>
        <taxon>Propionibacteriales</taxon>
        <taxon>Propionibacteriaceae</taxon>
        <taxon>Acidipropionibacterium</taxon>
    </lineage>
</organism>
<reference evidence="3 4" key="1">
    <citation type="journal article" date="2012" name="BMC Genomics">
        <title>The genome sequence of Propionibacterium acidipropionici provides insights into its biotechnological and industrial potential.</title>
        <authorList>
            <person name="Parizzi L.P."/>
            <person name="Grassi M.C."/>
            <person name="Llerena L.A."/>
            <person name="Carazzolle M.F."/>
            <person name="Queiroz V.L."/>
            <person name="Lunardi I."/>
            <person name="Zeidler A.F."/>
            <person name="Teixeira P.J."/>
            <person name="Mieczkowski P."/>
            <person name="Rincones J."/>
            <person name="Pereira G.A."/>
        </authorList>
    </citation>
    <scope>NUCLEOTIDE SEQUENCE [LARGE SCALE GENOMIC DNA]</scope>
    <source>
        <strain evidence="4">ATCC 4875 / DSM 20272 / JCM 6432 / NBRC 12425 / NCIMB 8070</strain>
    </source>
</reference>
<dbReference type="GO" id="GO:0016811">
    <property type="term" value="F:hydrolase activity, acting on carbon-nitrogen (but not peptide) bonds, in linear amides"/>
    <property type="evidence" value="ECO:0007669"/>
    <property type="project" value="TreeGrafter"/>
</dbReference>
<evidence type="ECO:0000259" key="2">
    <source>
        <dbReference type="PROSITE" id="PS50263"/>
    </source>
</evidence>
<name>K7SIB1_ACIA4</name>
<dbReference type="HOGENOM" id="CLU_030130_3_3_11"/>
<dbReference type="EMBL" id="CP003493">
    <property type="protein sequence ID" value="AFV89010.1"/>
    <property type="molecule type" value="Genomic_DNA"/>
</dbReference>
<dbReference type="SUPFAM" id="SSF56317">
    <property type="entry name" value="Carbon-nitrogen hydrolase"/>
    <property type="match status" value="1"/>
</dbReference>
<keyword evidence="1 3" id="KW-0378">Hydrolase</keyword>
<dbReference type="PROSITE" id="PS50263">
    <property type="entry name" value="CN_HYDROLASE"/>
    <property type="match status" value="1"/>
</dbReference>
<dbReference type="AlphaFoldDB" id="K7SIB1"/>
<dbReference type="KEGG" id="pbo:PACID_11860"/>
<gene>
    <name evidence="3" type="ordered locus">PACID_11860</name>
</gene>
<evidence type="ECO:0000256" key="1">
    <source>
        <dbReference type="ARBA" id="ARBA00022801"/>
    </source>
</evidence>
<dbReference type="eggNOG" id="COG0388">
    <property type="taxonomic scope" value="Bacteria"/>
</dbReference>
<proteinExistence type="predicted"/>
<protein>
    <submittedName>
        <fullName evidence="3">Carbon-nitrogen hydrolase</fullName>
    </submittedName>
</protein>
<dbReference type="STRING" id="1171373.PACID_11860"/>
<sequence>MSERHELTAVGVQATPTAIGTPLESFRASCRQVLAEHPDAGMLVWPEMHLFADGIPDRARTTALRAAAEPLDGPRVAGLARIAADLGVWLIPGSVCELGDDGELFNTAVVMSPDGEPAASYRKIFPWRPTEPWTPGDRLCVFDIDGVGRFGLCICFDSWFPEVSRNLAWLGAETIINVVKTTTADRPQELVIARANAITQQVNFLSVNAAAPVGTGCSAAFGPQGEPLGHLDDSRPGTIRVVLSGDEVHRVRRQGTAGVTRPWAFFRPGDRPVDLPAYRGSIDPTTWNRD</sequence>
<evidence type="ECO:0000313" key="3">
    <source>
        <dbReference type="EMBL" id="AFV89010.1"/>
    </source>
</evidence>
<dbReference type="PATRIC" id="fig|1171373.8.peg.1183"/>
<dbReference type="Proteomes" id="UP000000214">
    <property type="component" value="Chromosome"/>
</dbReference>
<accession>K7SIB1</accession>
<dbReference type="CDD" id="cd07197">
    <property type="entry name" value="nitrilase"/>
    <property type="match status" value="1"/>
</dbReference>
<dbReference type="InterPro" id="IPR036526">
    <property type="entry name" value="C-N_Hydrolase_sf"/>
</dbReference>
<dbReference type="PANTHER" id="PTHR43674">
    <property type="entry name" value="NITRILASE C965.09-RELATED"/>
    <property type="match status" value="1"/>
</dbReference>
<evidence type="ECO:0000313" key="4">
    <source>
        <dbReference type="Proteomes" id="UP000000214"/>
    </source>
</evidence>
<dbReference type="InterPro" id="IPR003010">
    <property type="entry name" value="C-N_Hydrolase"/>
</dbReference>
<dbReference type="PANTHER" id="PTHR43674:SF16">
    <property type="entry name" value="CARBON-NITROGEN FAMILY, PUTATIVE (AFU_ORTHOLOGUE AFUA_5G02350)-RELATED"/>
    <property type="match status" value="1"/>
</dbReference>
<dbReference type="Gene3D" id="3.60.110.10">
    <property type="entry name" value="Carbon-nitrogen hydrolase"/>
    <property type="match status" value="1"/>
</dbReference>
<feature type="domain" description="CN hydrolase" evidence="2">
    <location>
        <begin position="7"/>
        <end position="245"/>
    </location>
</feature>